<feature type="coiled-coil region" evidence="1">
    <location>
        <begin position="215"/>
        <end position="242"/>
    </location>
</feature>
<evidence type="ECO:0000313" key="4">
    <source>
        <dbReference type="Proteomes" id="UP000698800"/>
    </source>
</evidence>
<organism evidence="3 4">
    <name type="scientific">Glutinoglossum americanum</name>
    <dbReference type="NCBI Taxonomy" id="1670608"/>
    <lineage>
        <taxon>Eukaryota</taxon>
        <taxon>Fungi</taxon>
        <taxon>Dikarya</taxon>
        <taxon>Ascomycota</taxon>
        <taxon>Pezizomycotina</taxon>
        <taxon>Geoglossomycetes</taxon>
        <taxon>Geoglossales</taxon>
        <taxon>Geoglossaceae</taxon>
        <taxon>Glutinoglossum</taxon>
    </lineage>
</organism>
<name>A0A9P8IBL7_9PEZI</name>
<evidence type="ECO:0000256" key="1">
    <source>
        <dbReference type="SAM" id="Coils"/>
    </source>
</evidence>
<keyword evidence="1" id="KW-0175">Coiled coil</keyword>
<sequence length="403" mass="46877">MGAANSTQHRETRHALKEKVKEVAQIALLLEEVTFARSLESLIESPSFFEDTVVLNFRNDLIKASNRDDPKPKPPPPRGDLSRYFQQFEIRKAQLCQLVSLANVWKLQQKDTVRYIEQEASHWQKDHSLFWGRYLQPSTGLAGLKRLVREIEQTEKLSAIRRRLLLVIVHRAVNAETDRLSAKVKRSRGIKTKLTTIKTKLSQYREDQHPDNRVRQRTTKEKRRLTDKISEFQSKETKLTKEQQELHKEIKSYPEGKSRRQQAIRKLHKDVWAADILSEEEFKREEDKFMDYARWGKKYDKLEPLGILFFLGNTHHLWYEREKWYPAAYDAMRSYWQDLSGIGPLCHFYTPLVTALIQTYWNPLSAGRTVQEADTGRSSPGSIPVGSHGGASPEGKAPSYSME</sequence>
<dbReference type="Proteomes" id="UP000698800">
    <property type="component" value="Unassembled WGS sequence"/>
</dbReference>
<reference evidence="3" key="1">
    <citation type="submission" date="2021-03" db="EMBL/GenBank/DDBJ databases">
        <title>Comparative genomics and phylogenomic investigation of the class Geoglossomycetes provide insights into ecological specialization and systematics.</title>
        <authorList>
            <person name="Melie T."/>
            <person name="Pirro S."/>
            <person name="Miller A.N."/>
            <person name="Quandt A."/>
        </authorList>
    </citation>
    <scope>NUCLEOTIDE SEQUENCE</scope>
    <source>
        <strain evidence="3">GBOQ0MN5Z8</strain>
    </source>
</reference>
<dbReference type="AlphaFoldDB" id="A0A9P8IBL7"/>
<gene>
    <name evidence="3" type="ORF">FGG08_003128</name>
</gene>
<proteinExistence type="predicted"/>
<accession>A0A9P8IBL7</accession>
<dbReference type="OrthoDB" id="5479053at2759"/>
<dbReference type="EMBL" id="JAGHQL010000053">
    <property type="protein sequence ID" value="KAH0542457.1"/>
    <property type="molecule type" value="Genomic_DNA"/>
</dbReference>
<evidence type="ECO:0000313" key="3">
    <source>
        <dbReference type="EMBL" id="KAH0542457.1"/>
    </source>
</evidence>
<protein>
    <submittedName>
        <fullName evidence="3">Uncharacterized protein</fullName>
    </submittedName>
</protein>
<evidence type="ECO:0000256" key="2">
    <source>
        <dbReference type="SAM" id="MobiDB-lite"/>
    </source>
</evidence>
<feature type="region of interest" description="Disordered" evidence="2">
    <location>
        <begin position="371"/>
        <end position="403"/>
    </location>
</feature>
<comment type="caution">
    <text evidence="3">The sequence shown here is derived from an EMBL/GenBank/DDBJ whole genome shotgun (WGS) entry which is preliminary data.</text>
</comment>
<keyword evidence="4" id="KW-1185">Reference proteome</keyword>